<organism evidence="1 2">
    <name type="scientific">Zalaria obscura</name>
    <dbReference type="NCBI Taxonomy" id="2024903"/>
    <lineage>
        <taxon>Eukaryota</taxon>
        <taxon>Fungi</taxon>
        <taxon>Dikarya</taxon>
        <taxon>Ascomycota</taxon>
        <taxon>Pezizomycotina</taxon>
        <taxon>Dothideomycetes</taxon>
        <taxon>Dothideomycetidae</taxon>
        <taxon>Dothideales</taxon>
        <taxon>Zalariaceae</taxon>
        <taxon>Zalaria</taxon>
    </lineage>
</organism>
<reference evidence="1" key="1">
    <citation type="submission" date="2024-02" db="EMBL/GenBank/DDBJ databases">
        <title>Metagenome Assembled Genome of Zalaria obscura JY119.</title>
        <authorList>
            <person name="Vighnesh L."/>
            <person name="Jagadeeshwari U."/>
            <person name="Venkata Ramana C."/>
            <person name="Sasikala C."/>
        </authorList>
    </citation>
    <scope>NUCLEOTIDE SEQUENCE</scope>
    <source>
        <strain evidence="1">JY119</strain>
    </source>
</reference>
<evidence type="ECO:0000313" key="2">
    <source>
        <dbReference type="Proteomes" id="UP001320706"/>
    </source>
</evidence>
<proteinExistence type="predicted"/>
<protein>
    <submittedName>
        <fullName evidence="1">Uncharacterized protein</fullName>
    </submittedName>
</protein>
<dbReference type="EMBL" id="JAMKPW020000033">
    <property type="protein sequence ID" value="KAK8202249.1"/>
    <property type="molecule type" value="Genomic_DNA"/>
</dbReference>
<sequence length="598" mass="65264">MDYSSLKVTELKEELKKRGIPTTKLTRKQDIIDRLVEEDEKNNANGADADGEDAQEEAPAAVEEPSQAQAGEPVEAVTAVEEPKGLEANDASVSEPAQEPTPSEPLVTKQPVEQAAPEPVPSEPAVPVSSEPTPDVTSAKASIPSTPTQQASEEVLEDSKKRKRRSPTPPIREESISKKLKQAEDVVHVEKEEAMADAPIPVNGDEAKDVPMEGAEESKADAKVLPMGSSDDVMDVSSEAKTADAAREAVSPSKTRSPRTERRFRDLKTPSASLDQEAPTEPQEAMEESVEVSPALHPATRALYIRELIRPMQPNAFRDHLQHLATPPSGASEDLIESFHLDALRTHAFAVFTSVSSASRVRASLHNRVWPAEPTRRPLWADFIPEEKVAEWIETELANGGSRPSQAKRWEVAYDVNDDGVHVDLVEAGSNGHRSMSMAGAPTGPRDRGSMSGGRRASFGRDAPVRAPSQPLVSGAPVRNREEVSAAFLDLDKLFQSTTHKPKLYFQPVEKDLADRRLDELDRQTARDWDPREDARINPGDSNGRGLDQLRRFTFEDGDVLVDGGPEYGGGRAFGRVGPGESYRGRGYGGRRGGDRYR</sequence>
<accession>A0ACC3S9C5</accession>
<dbReference type="Proteomes" id="UP001320706">
    <property type="component" value="Unassembled WGS sequence"/>
</dbReference>
<evidence type="ECO:0000313" key="1">
    <source>
        <dbReference type="EMBL" id="KAK8202249.1"/>
    </source>
</evidence>
<name>A0ACC3S9C5_9PEZI</name>
<gene>
    <name evidence="1" type="ORF">M8818_005776</name>
</gene>
<comment type="caution">
    <text evidence="1">The sequence shown here is derived from an EMBL/GenBank/DDBJ whole genome shotgun (WGS) entry which is preliminary data.</text>
</comment>
<keyword evidence="2" id="KW-1185">Reference proteome</keyword>